<dbReference type="ExpressionAtlas" id="A0A2K3JUP6">
    <property type="expression patterns" value="baseline"/>
</dbReference>
<feature type="non-terminal residue" evidence="2">
    <location>
        <position position="60"/>
    </location>
</feature>
<reference evidence="2 3" key="2">
    <citation type="journal article" date="2017" name="Front. Plant Sci.">
        <title>Gene Classification and Mining of Molecular Markers Useful in Red Clover (Trifolium pratense) Breeding.</title>
        <authorList>
            <person name="Istvanek J."/>
            <person name="Dluhosova J."/>
            <person name="Dluhos P."/>
            <person name="Patkova L."/>
            <person name="Nedelnik J."/>
            <person name="Repkova J."/>
        </authorList>
    </citation>
    <scope>NUCLEOTIDE SEQUENCE [LARGE SCALE GENOMIC DNA]</scope>
    <source>
        <strain evidence="3">cv. Tatra</strain>
        <tissue evidence="2">Young leaves</tissue>
    </source>
</reference>
<protein>
    <submittedName>
        <fullName evidence="2">ABC transporter C family member 3-like protein</fullName>
    </submittedName>
</protein>
<comment type="caution">
    <text evidence="2">The sequence shown here is derived from an EMBL/GenBank/DDBJ whole genome shotgun (WGS) entry which is preliminary data.</text>
</comment>
<evidence type="ECO:0000313" key="2">
    <source>
        <dbReference type="EMBL" id="PNX57777.1"/>
    </source>
</evidence>
<gene>
    <name evidence="2" type="ORF">L195_g050576</name>
</gene>
<dbReference type="EMBL" id="ASHM01077159">
    <property type="protein sequence ID" value="PNX57777.1"/>
    <property type="molecule type" value="Genomic_DNA"/>
</dbReference>
<proteinExistence type="predicted"/>
<keyword evidence="1" id="KW-1133">Transmembrane helix</keyword>
<keyword evidence="1" id="KW-0472">Membrane</keyword>
<dbReference type="AlphaFoldDB" id="A0A2K3JUP6"/>
<dbReference type="STRING" id="57577.A0A2K3JUP6"/>
<reference evidence="2 3" key="1">
    <citation type="journal article" date="2014" name="Am. J. Bot.">
        <title>Genome assembly and annotation for red clover (Trifolium pratense; Fabaceae).</title>
        <authorList>
            <person name="Istvanek J."/>
            <person name="Jaros M."/>
            <person name="Krenek A."/>
            <person name="Repkova J."/>
        </authorList>
    </citation>
    <scope>NUCLEOTIDE SEQUENCE [LARGE SCALE GENOMIC DNA]</scope>
    <source>
        <strain evidence="3">cv. Tatra</strain>
        <tissue evidence="2">Young leaves</tissue>
    </source>
</reference>
<name>A0A2K3JUP6_TRIPR</name>
<dbReference type="Proteomes" id="UP000236291">
    <property type="component" value="Unassembled WGS sequence"/>
</dbReference>
<organism evidence="2 3">
    <name type="scientific">Trifolium pratense</name>
    <name type="common">Red clover</name>
    <dbReference type="NCBI Taxonomy" id="57577"/>
    <lineage>
        <taxon>Eukaryota</taxon>
        <taxon>Viridiplantae</taxon>
        <taxon>Streptophyta</taxon>
        <taxon>Embryophyta</taxon>
        <taxon>Tracheophyta</taxon>
        <taxon>Spermatophyta</taxon>
        <taxon>Magnoliopsida</taxon>
        <taxon>eudicotyledons</taxon>
        <taxon>Gunneridae</taxon>
        <taxon>Pentapetalae</taxon>
        <taxon>rosids</taxon>
        <taxon>fabids</taxon>
        <taxon>Fabales</taxon>
        <taxon>Fabaceae</taxon>
        <taxon>Papilionoideae</taxon>
        <taxon>50 kb inversion clade</taxon>
        <taxon>NPAAA clade</taxon>
        <taxon>Hologalegina</taxon>
        <taxon>IRL clade</taxon>
        <taxon>Trifolieae</taxon>
        <taxon>Trifolium</taxon>
    </lineage>
</organism>
<evidence type="ECO:0000313" key="3">
    <source>
        <dbReference type="Proteomes" id="UP000236291"/>
    </source>
</evidence>
<sequence length="60" mass="6795">MSISNLAWAFTYRVVQLFGNVAVMSQAAWQVIIVLIPVVAASIWYQRYYSASARELARLT</sequence>
<evidence type="ECO:0000256" key="1">
    <source>
        <dbReference type="SAM" id="Phobius"/>
    </source>
</evidence>
<feature type="transmembrane region" description="Helical" evidence="1">
    <location>
        <begin position="27"/>
        <end position="45"/>
    </location>
</feature>
<accession>A0A2K3JUP6</accession>
<keyword evidence="1" id="KW-0812">Transmembrane</keyword>